<dbReference type="EMBL" id="KP791968">
    <property type="protein sequence ID" value="AKD43666.1"/>
    <property type="molecule type" value="Genomic_DNA"/>
</dbReference>
<protein>
    <submittedName>
        <fullName evidence="1">Uncharacterized protein</fullName>
    </submittedName>
</protein>
<name>A0A162CDA4_VIBPH</name>
<accession>A0A162CDA4</accession>
<organism evidence="1">
    <name type="scientific">Vibrio parahaemolyticus</name>
    <dbReference type="NCBI Taxonomy" id="670"/>
    <lineage>
        <taxon>Bacteria</taxon>
        <taxon>Pseudomonadati</taxon>
        <taxon>Pseudomonadota</taxon>
        <taxon>Gammaproteobacteria</taxon>
        <taxon>Vibrionales</taxon>
        <taxon>Vibrionaceae</taxon>
        <taxon>Vibrio</taxon>
    </lineage>
</organism>
<reference evidence="1" key="1">
    <citation type="submission" date="2015-02" db="EMBL/GenBank/DDBJ databases">
        <title>Sequence analysis of the plasmid encoding blaPER-1 from Vibrio parahaemolyticus.</title>
        <authorList>
            <person name="Li R."/>
            <person name="Chen S."/>
        </authorList>
    </citation>
    <scope>NUCLEOTIDE SEQUENCE</scope>
    <source>
        <strain evidence="1">2011VPH2</strain>
        <plasmid evidence="1">pVPH2</plasmid>
    </source>
</reference>
<dbReference type="AlphaFoldDB" id="A0A162CDA4"/>
<sequence length="130" mass="14659">MGLFDFFKKKKVKKEGEELTELLQMLSKGNMYGDGVDADQIPGTVGEFGLDVNNPIPVTSIPATYSYLENLKFSDGMKVIYNRVGSFGSEYVTHPIDGYSISHPDGREVCTLYFSPYHKRDSRFKPKGFK</sequence>
<keyword evidence="1" id="KW-0614">Plasmid</keyword>
<geneLocation type="plasmid" evidence="1">
    <name>pVPH2</name>
</geneLocation>
<proteinExistence type="predicted"/>
<dbReference type="RefSeq" id="WP_172686202.1">
    <property type="nucleotide sequence ID" value="NZ_JANFTI010000053.1"/>
</dbReference>
<evidence type="ECO:0000313" key="1">
    <source>
        <dbReference type="EMBL" id="AKD43666.1"/>
    </source>
</evidence>